<proteinExistence type="predicted"/>
<gene>
    <name evidence="1" type="ORF">HNQ94_003308</name>
</gene>
<dbReference type="EMBL" id="JACHGH010000012">
    <property type="protein sequence ID" value="MBB6454819.1"/>
    <property type="molecule type" value="Genomic_DNA"/>
</dbReference>
<dbReference type="Proteomes" id="UP000581688">
    <property type="component" value="Unassembled WGS sequence"/>
</dbReference>
<name>A0A841Q892_9BACI</name>
<evidence type="ECO:0000313" key="1">
    <source>
        <dbReference type="EMBL" id="MBB6454819.1"/>
    </source>
</evidence>
<organism evidence="1 2">
    <name type="scientific">Salirhabdus euzebyi</name>
    <dbReference type="NCBI Taxonomy" id="394506"/>
    <lineage>
        <taxon>Bacteria</taxon>
        <taxon>Bacillati</taxon>
        <taxon>Bacillota</taxon>
        <taxon>Bacilli</taxon>
        <taxon>Bacillales</taxon>
        <taxon>Bacillaceae</taxon>
        <taxon>Salirhabdus</taxon>
    </lineage>
</organism>
<keyword evidence="2" id="KW-1185">Reference proteome</keyword>
<comment type="caution">
    <text evidence="1">The sequence shown here is derived from an EMBL/GenBank/DDBJ whole genome shotgun (WGS) entry which is preliminary data.</text>
</comment>
<dbReference type="AlphaFoldDB" id="A0A841Q892"/>
<reference evidence="1 2" key="1">
    <citation type="submission" date="2020-08" db="EMBL/GenBank/DDBJ databases">
        <title>Genomic Encyclopedia of Type Strains, Phase IV (KMG-IV): sequencing the most valuable type-strain genomes for metagenomic binning, comparative biology and taxonomic classification.</title>
        <authorList>
            <person name="Goeker M."/>
        </authorList>
    </citation>
    <scope>NUCLEOTIDE SEQUENCE [LARGE SCALE GENOMIC DNA]</scope>
    <source>
        <strain evidence="1 2">DSM 19612</strain>
    </source>
</reference>
<accession>A0A841Q892</accession>
<protein>
    <submittedName>
        <fullName evidence="1">Uncharacterized protein</fullName>
    </submittedName>
</protein>
<evidence type="ECO:0000313" key="2">
    <source>
        <dbReference type="Proteomes" id="UP000581688"/>
    </source>
</evidence>
<sequence>MNANGMARGYMAKNMKVKEFTYHVINCLQRELGDQNRIVSFGLELVNENNVLLKVIEAKEKYFFVTSWEELRSHQQKSPYKLDRFIIMRLNDAGFTFNHFNSHYLYTVGQ</sequence>
<dbReference type="RefSeq" id="WP_174497348.1">
    <property type="nucleotide sequence ID" value="NZ_CADDWK010000014.1"/>
</dbReference>